<feature type="signal peptide" evidence="2">
    <location>
        <begin position="1"/>
        <end position="31"/>
    </location>
</feature>
<dbReference type="RefSeq" id="WP_251912801.1">
    <property type="nucleotide sequence ID" value="NZ_JAMRXG010000006.1"/>
</dbReference>
<organism evidence="3 4">
    <name type="scientific">Nocardia pulmonis</name>
    <dbReference type="NCBI Taxonomy" id="2951408"/>
    <lineage>
        <taxon>Bacteria</taxon>
        <taxon>Bacillati</taxon>
        <taxon>Actinomycetota</taxon>
        <taxon>Actinomycetes</taxon>
        <taxon>Mycobacteriales</taxon>
        <taxon>Nocardiaceae</taxon>
        <taxon>Nocardia</taxon>
    </lineage>
</organism>
<evidence type="ECO:0000256" key="1">
    <source>
        <dbReference type="SAM" id="MobiDB-lite"/>
    </source>
</evidence>
<protein>
    <recommendedName>
        <fullName evidence="5">Secreted protein</fullName>
    </recommendedName>
</protein>
<dbReference type="EMBL" id="JAMRXG010000006">
    <property type="protein sequence ID" value="MCM6774893.1"/>
    <property type="molecule type" value="Genomic_DNA"/>
</dbReference>
<feature type="compositionally biased region" description="Basic and acidic residues" evidence="1">
    <location>
        <begin position="51"/>
        <end position="69"/>
    </location>
</feature>
<keyword evidence="2" id="KW-0732">Signal</keyword>
<evidence type="ECO:0008006" key="5">
    <source>
        <dbReference type="Google" id="ProtNLM"/>
    </source>
</evidence>
<gene>
    <name evidence="3" type="ORF">NDR86_15570</name>
</gene>
<dbReference type="Proteomes" id="UP001139157">
    <property type="component" value="Unassembled WGS sequence"/>
</dbReference>
<comment type="caution">
    <text evidence="3">The sequence shown here is derived from an EMBL/GenBank/DDBJ whole genome shotgun (WGS) entry which is preliminary data.</text>
</comment>
<name>A0A9X2IX08_9NOCA</name>
<reference evidence="3" key="1">
    <citation type="submission" date="2022-06" db="EMBL/GenBank/DDBJ databases">
        <title>Novel species in genus nocardia.</title>
        <authorList>
            <person name="Li F."/>
        </authorList>
    </citation>
    <scope>NUCLEOTIDE SEQUENCE</scope>
    <source>
        <strain evidence="3">CDC141</strain>
    </source>
</reference>
<proteinExistence type="predicted"/>
<sequence>MSASRRLRLLTRTAALCAALLIPAAFATATAANPAAEATTATHQHIAASKGKSEGKGEAQKKGKGKAESDSTGSGSLGATLNGLLGTPGMDDRTSPDSETPSFDPEQMDELGKTLGALANGFFSTFQMPTPAP</sequence>
<dbReference type="AlphaFoldDB" id="A0A9X2IX08"/>
<evidence type="ECO:0000313" key="4">
    <source>
        <dbReference type="Proteomes" id="UP001139157"/>
    </source>
</evidence>
<accession>A0A9X2IX08</accession>
<feature type="chain" id="PRO_5040790148" description="Secreted protein" evidence="2">
    <location>
        <begin position="32"/>
        <end position="133"/>
    </location>
</feature>
<feature type="compositionally biased region" description="Low complexity" evidence="1">
    <location>
        <begin position="32"/>
        <end position="50"/>
    </location>
</feature>
<keyword evidence="4" id="KW-1185">Reference proteome</keyword>
<feature type="region of interest" description="Disordered" evidence="1">
    <location>
        <begin position="32"/>
        <end position="116"/>
    </location>
</feature>
<feature type="compositionally biased region" description="Polar residues" evidence="1">
    <location>
        <begin position="70"/>
        <end position="79"/>
    </location>
</feature>
<evidence type="ECO:0000313" key="3">
    <source>
        <dbReference type="EMBL" id="MCM6774893.1"/>
    </source>
</evidence>
<evidence type="ECO:0000256" key="2">
    <source>
        <dbReference type="SAM" id="SignalP"/>
    </source>
</evidence>